<dbReference type="OrthoDB" id="9780903at2"/>
<feature type="binding site" evidence="2">
    <location>
        <position position="102"/>
    </location>
    <ligand>
        <name>Fe cation</name>
        <dbReference type="ChEBI" id="CHEBI:24875"/>
    </ligand>
</feature>
<dbReference type="InterPro" id="IPR003829">
    <property type="entry name" value="Pirin_N_dom"/>
</dbReference>
<dbReference type="eggNOG" id="COG1741">
    <property type="taxonomic scope" value="Bacteria"/>
</dbReference>
<evidence type="ECO:0000313" key="6">
    <source>
        <dbReference type="EMBL" id="ADR34875.1"/>
    </source>
</evidence>
<comment type="cofactor">
    <cofactor evidence="2">
        <name>Fe cation</name>
        <dbReference type="ChEBI" id="CHEBI:24875"/>
    </cofactor>
    <text evidence="2">Binds 1 Fe cation per subunit.</text>
</comment>
<dbReference type="Pfam" id="PF17954">
    <property type="entry name" value="Pirin_C_2"/>
    <property type="match status" value="1"/>
</dbReference>
<evidence type="ECO:0000256" key="1">
    <source>
        <dbReference type="ARBA" id="ARBA00008416"/>
    </source>
</evidence>
<dbReference type="InterPro" id="IPR014710">
    <property type="entry name" value="RmlC-like_jellyroll"/>
</dbReference>
<comment type="similarity">
    <text evidence="1 3">Belongs to the pirin family.</text>
</comment>
<dbReference type="KEGG" id="sku:Sulku_2215"/>
<dbReference type="PANTHER" id="PTHR43212:SF3">
    <property type="entry name" value="QUERCETIN 2,3-DIOXYGENASE"/>
    <property type="match status" value="1"/>
</dbReference>
<dbReference type="HOGENOM" id="CLU_064194_2_2_7"/>
<dbReference type="Proteomes" id="UP000008721">
    <property type="component" value="Chromosome"/>
</dbReference>
<organism evidence="6 7">
    <name type="scientific">Sulfuricurvum kujiense (strain ATCC BAA-921 / DSM 16994 / JCM 11577 / YK-1)</name>
    <dbReference type="NCBI Taxonomy" id="709032"/>
    <lineage>
        <taxon>Bacteria</taxon>
        <taxon>Pseudomonadati</taxon>
        <taxon>Campylobacterota</taxon>
        <taxon>Epsilonproteobacteria</taxon>
        <taxon>Campylobacterales</taxon>
        <taxon>Sulfurimonadaceae</taxon>
        <taxon>Sulfuricurvum</taxon>
    </lineage>
</organism>
<keyword evidence="7" id="KW-1185">Reference proteome</keyword>
<dbReference type="PANTHER" id="PTHR43212">
    <property type="entry name" value="QUERCETIN 2,3-DIOXYGENASE"/>
    <property type="match status" value="1"/>
</dbReference>
<evidence type="ECO:0000313" key="7">
    <source>
        <dbReference type="Proteomes" id="UP000008721"/>
    </source>
</evidence>
<dbReference type="STRING" id="709032.Sulku_2215"/>
<evidence type="ECO:0000259" key="5">
    <source>
        <dbReference type="Pfam" id="PF17954"/>
    </source>
</evidence>
<dbReference type="InterPro" id="IPR011051">
    <property type="entry name" value="RmlC_Cupin_sf"/>
</dbReference>
<accession>E4TWM9</accession>
<feature type="binding site" evidence="2">
    <location>
        <position position="104"/>
    </location>
    <ligand>
        <name>Fe cation</name>
        <dbReference type="ChEBI" id="CHEBI:24875"/>
    </ligand>
</feature>
<name>E4TWM9_SULKY</name>
<dbReference type="AlphaFoldDB" id="E4TWM9"/>
<dbReference type="Gene3D" id="2.60.120.10">
    <property type="entry name" value="Jelly Rolls"/>
    <property type="match status" value="2"/>
</dbReference>
<gene>
    <name evidence="6" type="ordered locus">Sulku_2215</name>
</gene>
<protein>
    <submittedName>
        <fullName evidence="6">Pirin domain protein</fullName>
    </submittedName>
</protein>
<proteinExistence type="inferred from homology"/>
<dbReference type="Pfam" id="PF02678">
    <property type="entry name" value="Pirin"/>
    <property type="match status" value="1"/>
</dbReference>
<feature type="binding site" evidence="2">
    <location>
        <position position="60"/>
    </location>
    <ligand>
        <name>Fe cation</name>
        <dbReference type="ChEBI" id="CHEBI:24875"/>
    </ligand>
</feature>
<evidence type="ECO:0000256" key="2">
    <source>
        <dbReference type="PIRSR" id="PIRSR006232-1"/>
    </source>
</evidence>
<dbReference type="PIRSF" id="PIRSF006232">
    <property type="entry name" value="Pirin"/>
    <property type="match status" value="1"/>
</dbReference>
<feature type="domain" description="Pirin N-terminal" evidence="4">
    <location>
        <begin position="13"/>
        <end position="119"/>
    </location>
</feature>
<evidence type="ECO:0000256" key="3">
    <source>
        <dbReference type="RuleBase" id="RU003457"/>
    </source>
</evidence>
<dbReference type="GO" id="GO:0046872">
    <property type="term" value="F:metal ion binding"/>
    <property type="evidence" value="ECO:0007669"/>
    <property type="project" value="UniProtKB-KW"/>
</dbReference>
<dbReference type="CDD" id="cd02910">
    <property type="entry name" value="cupin_Yhhw_N"/>
    <property type="match status" value="1"/>
</dbReference>
<reference evidence="6 7" key="1">
    <citation type="journal article" date="2012" name="Stand. Genomic Sci.">
        <title>Complete genome sequence of the sulfur compounds oxidizing chemolithoautotroph Sulfuricurvum kujiense type strain (YK-1(T)).</title>
        <authorList>
            <person name="Han C."/>
            <person name="Kotsyurbenko O."/>
            <person name="Chertkov O."/>
            <person name="Held B."/>
            <person name="Lapidus A."/>
            <person name="Nolan M."/>
            <person name="Lucas S."/>
            <person name="Hammon N."/>
            <person name="Deshpande S."/>
            <person name="Cheng J.F."/>
            <person name="Tapia R."/>
            <person name="Goodwin L.A."/>
            <person name="Pitluck S."/>
            <person name="Liolios K."/>
            <person name="Pagani I."/>
            <person name="Ivanova N."/>
            <person name="Mavromatis K."/>
            <person name="Mikhailova N."/>
            <person name="Pati A."/>
            <person name="Chen A."/>
            <person name="Palaniappan K."/>
            <person name="Land M."/>
            <person name="Hauser L."/>
            <person name="Chang Y.J."/>
            <person name="Jeffries C.D."/>
            <person name="Brambilla E.M."/>
            <person name="Rohde M."/>
            <person name="Spring S."/>
            <person name="Sikorski J."/>
            <person name="Goker M."/>
            <person name="Woyke T."/>
            <person name="Bristow J."/>
            <person name="Eisen J.A."/>
            <person name="Markowitz V."/>
            <person name="Hugenholtz P."/>
            <person name="Kyrpides N.C."/>
            <person name="Klenk H.P."/>
            <person name="Detter J.C."/>
        </authorList>
    </citation>
    <scope>NUCLEOTIDE SEQUENCE [LARGE SCALE GENOMIC DNA]</scope>
    <source>
        <strain evidence="7">ATCC BAA-921 / DSM 16994 / JCM 11577 / YK-1</strain>
    </source>
</reference>
<evidence type="ECO:0000259" key="4">
    <source>
        <dbReference type="Pfam" id="PF02678"/>
    </source>
</evidence>
<sequence length="237" mass="26266">MSLILHRSAKRGSAEHGWLHSRFSFSFAEYHNPARMGFGALRVINDDLIEAGSGFGMHPHKNMEIVSIVTKGSLVHKDSEGNHGTIHAGEIQYMSAGSGVFHSEHAADESDTSIFQIWIHPAQNGGTPRYEQRSFIHHDKTDKWVTLISGDGRDDSITIKQDAAVYSAEVTIGKTISIPPVRTGHGRLIFIVEGKVDIADHTLEARDELQITDEEEYTLLALTESTVLLFDVPMHQN</sequence>
<feature type="binding site" evidence="2">
    <location>
        <position position="58"/>
    </location>
    <ligand>
        <name>Fe cation</name>
        <dbReference type="ChEBI" id="CHEBI:24875"/>
    </ligand>
</feature>
<keyword evidence="2" id="KW-0408">Iron</keyword>
<dbReference type="InterPro" id="IPR041602">
    <property type="entry name" value="Quercetinase_C"/>
</dbReference>
<dbReference type="EMBL" id="CP002355">
    <property type="protein sequence ID" value="ADR34875.1"/>
    <property type="molecule type" value="Genomic_DNA"/>
</dbReference>
<dbReference type="RefSeq" id="WP_013461072.1">
    <property type="nucleotide sequence ID" value="NC_014762.1"/>
</dbReference>
<feature type="domain" description="Quercetin 2,3-dioxygenase C-terminal cupin" evidence="5">
    <location>
        <begin position="147"/>
        <end position="232"/>
    </location>
</feature>
<dbReference type="InterPro" id="IPR012093">
    <property type="entry name" value="Pirin"/>
</dbReference>
<dbReference type="SUPFAM" id="SSF51182">
    <property type="entry name" value="RmlC-like cupins"/>
    <property type="match status" value="1"/>
</dbReference>
<keyword evidence="2" id="KW-0479">Metal-binding</keyword>